<feature type="domain" description="ABC3 transporter permease C-terminal" evidence="8">
    <location>
        <begin position="284"/>
        <end position="409"/>
    </location>
</feature>
<evidence type="ECO:0000256" key="4">
    <source>
        <dbReference type="ARBA" id="ARBA00022989"/>
    </source>
</evidence>
<feature type="domain" description="ABC3 transporter permease C-terminal" evidence="8">
    <location>
        <begin position="735"/>
        <end position="851"/>
    </location>
</feature>
<dbReference type="GO" id="GO:0005886">
    <property type="term" value="C:plasma membrane"/>
    <property type="evidence" value="ECO:0007669"/>
    <property type="project" value="UniProtKB-SubCell"/>
</dbReference>
<sequence>MNLYTSLTLRYLKENKKRTIVTIIGIILSTALICGIGNIYSSFMDYQMRETIKDRGSFYASFYDVKKENIDYISKAAGVDKYAISKELGYANIGESSLLKIKQYDKVAMEGFQVSLKEGKLPTNKNEIVISENNKNVLDKVYKIGDEIKLSVGERASDGKEELNDWAVVKDEYIKNPEEKIFKVVGIMNSPRYEYNNDITMGISYIDLAEVYDNENINISITVKNPKDIYALAPELAENAKMEQKTDSNGAKYYNIEYNEGLLRLLGASGYNNIRESLGSIIMLVTSLVIVCTIATVYNAFSISISERKKQFGILNSIGATNSQIMKLVFTEGILVSIIAIPIGLLSGTVAMDIVFKVIQNLFSESFIAEMDLRVVYDPSIMILSTVVVLITIFISVILPAYTAAKISPLDAIKNSGGYKIGKVKNSKLVKLLLKTEGELAYKNLRRNKKKFRITLFSLIISVVIFVAFSGFMTLFLKAETVRSGQMTHDMYMSTRSEITKEQSDNIRKELNDIKGINNYSEQTHGFNFNLDLNENNINKDNKETILNSLGSEEVNGVYQSYNNGLFLPGDKSIKNLNLTSGSFDKDTAIKEMGVILVNKAYYESPGKKGAIDMTSYKVGDNIEVYTTNYDEDGNEIKDDVYKLKIMGTTEDILTGKNSYNYMGIQLITYDEVGEKLGLDIIKNEFSIDSNKTEETRVLVKKLSEKYDLNFTDEAEESMAARHSFMAMQVFVYGFVSVISLVSITNIVNTISTNINLRKRELAIIKSIGVTPGGFNKMIYLESFLYGVLSLLYGVPLGIGLCVLMNKMLGNVIEFGLVLPWPAVGVSIIGIFVITFIASYIPMKKINKENIIENIRQESI</sequence>
<dbReference type="PANTHER" id="PTHR30572">
    <property type="entry name" value="MEMBRANE COMPONENT OF TRANSPORTER-RELATED"/>
    <property type="match status" value="1"/>
</dbReference>
<evidence type="ECO:0000256" key="2">
    <source>
        <dbReference type="ARBA" id="ARBA00022475"/>
    </source>
</evidence>
<evidence type="ECO:0000256" key="7">
    <source>
        <dbReference type="SAM" id="Phobius"/>
    </source>
</evidence>
<organism evidence="9 10">
    <name type="scientific">Romboutsia weinsteinii</name>
    <dbReference type="NCBI Taxonomy" id="2020949"/>
    <lineage>
        <taxon>Bacteria</taxon>
        <taxon>Bacillati</taxon>
        <taxon>Bacillota</taxon>
        <taxon>Clostridia</taxon>
        <taxon>Peptostreptococcales</taxon>
        <taxon>Peptostreptococcaceae</taxon>
        <taxon>Romboutsia</taxon>
    </lineage>
</organism>
<dbReference type="Proteomes" id="UP000215694">
    <property type="component" value="Unassembled WGS sequence"/>
</dbReference>
<dbReference type="RefSeq" id="WP_094366026.1">
    <property type="nucleotide sequence ID" value="NZ_NOJY02000002.1"/>
</dbReference>
<dbReference type="OrthoDB" id="9793166at2"/>
<comment type="similarity">
    <text evidence="6">Belongs to the ABC-4 integral membrane protein family.</text>
</comment>
<evidence type="ECO:0000256" key="1">
    <source>
        <dbReference type="ARBA" id="ARBA00004651"/>
    </source>
</evidence>
<protein>
    <submittedName>
        <fullName evidence="9">ABC transporter permease</fullName>
    </submittedName>
</protein>
<evidence type="ECO:0000313" key="9">
    <source>
        <dbReference type="EMBL" id="RDY29428.1"/>
    </source>
</evidence>
<keyword evidence="3 7" id="KW-0812">Transmembrane</keyword>
<dbReference type="InterPro" id="IPR003838">
    <property type="entry name" value="ABC3_permease_C"/>
</dbReference>
<dbReference type="AlphaFoldDB" id="A0A371J9U0"/>
<proteinExistence type="inferred from homology"/>
<evidence type="ECO:0000256" key="5">
    <source>
        <dbReference type="ARBA" id="ARBA00023136"/>
    </source>
</evidence>
<dbReference type="EMBL" id="NOJY02000002">
    <property type="protein sequence ID" value="RDY29428.1"/>
    <property type="molecule type" value="Genomic_DNA"/>
</dbReference>
<keyword evidence="10" id="KW-1185">Reference proteome</keyword>
<feature type="transmembrane region" description="Helical" evidence="7">
    <location>
        <begin position="278"/>
        <end position="301"/>
    </location>
</feature>
<evidence type="ECO:0000259" key="8">
    <source>
        <dbReference type="Pfam" id="PF02687"/>
    </source>
</evidence>
<dbReference type="Pfam" id="PF02687">
    <property type="entry name" value="FtsX"/>
    <property type="match status" value="2"/>
</dbReference>
<comment type="caution">
    <text evidence="9">The sequence shown here is derived from an EMBL/GenBank/DDBJ whole genome shotgun (WGS) entry which is preliminary data.</text>
</comment>
<keyword evidence="4 7" id="KW-1133">Transmembrane helix</keyword>
<name>A0A371J9U0_9FIRM</name>
<feature type="transmembrane region" description="Helical" evidence="7">
    <location>
        <begin position="379"/>
        <end position="402"/>
    </location>
</feature>
<gene>
    <name evidence="9" type="ORF">CHL78_001635</name>
</gene>
<dbReference type="GO" id="GO:0022857">
    <property type="term" value="F:transmembrane transporter activity"/>
    <property type="evidence" value="ECO:0007669"/>
    <property type="project" value="TreeGrafter"/>
</dbReference>
<feature type="transmembrane region" description="Helical" evidence="7">
    <location>
        <begin position="334"/>
        <end position="359"/>
    </location>
</feature>
<accession>A0A371J9U0</accession>
<keyword evidence="2" id="KW-1003">Cell membrane</keyword>
<feature type="transmembrane region" description="Helical" evidence="7">
    <location>
        <begin position="454"/>
        <end position="477"/>
    </location>
</feature>
<feature type="transmembrane region" description="Helical" evidence="7">
    <location>
        <begin position="20"/>
        <end position="40"/>
    </location>
</feature>
<dbReference type="PANTHER" id="PTHR30572:SF4">
    <property type="entry name" value="ABC TRANSPORTER PERMEASE YTRF"/>
    <property type="match status" value="1"/>
</dbReference>
<feature type="transmembrane region" description="Helical" evidence="7">
    <location>
        <begin position="784"/>
        <end position="806"/>
    </location>
</feature>
<evidence type="ECO:0000256" key="6">
    <source>
        <dbReference type="ARBA" id="ARBA00038076"/>
    </source>
</evidence>
<evidence type="ECO:0000313" key="10">
    <source>
        <dbReference type="Proteomes" id="UP000215694"/>
    </source>
</evidence>
<evidence type="ECO:0000256" key="3">
    <source>
        <dbReference type="ARBA" id="ARBA00022692"/>
    </source>
</evidence>
<feature type="transmembrane region" description="Helical" evidence="7">
    <location>
        <begin position="730"/>
        <end position="751"/>
    </location>
</feature>
<feature type="transmembrane region" description="Helical" evidence="7">
    <location>
        <begin position="818"/>
        <end position="841"/>
    </location>
</feature>
<keyword evidence="5 7" id="KW-0472">Membrane</keyword>
<reference evidence="9 10" key="1">
    <citation type="journal article" date="2017" name="Genome Announc.">
        <title>Draft Genome Sequence of Romboutsia weinsteinii sp. nov. Strain CCRI-19649(T) Isolated from Surface Water.</title>
        <authorList>
            <person name="Maheux A.F."/>
            <person name="Boudreau D.K."/>
            <person name="Berube E."/>
            <person name="Boissinot M."/>
            <person name="Cantin P."/>
            <person name="Raymond F."/>
            <person name="Corbeil J."/>
            <person name="Omar R.F."/>
            <person name="Bergeron M.G."/>
        </authorList>
    </citation>
    <scope>NUCLEOTIDE SEQUENCE [LARGE SCALE GENOMIC DNA]</scope>
    <source>
        <strain evidence="9 10">CCRI-19649</strain>
    </source>
</reference>
<comment type="subcellular location">
    <subcellularLocation>
        <location evidence="1">Cell membrane</location>
        <topology evidence="1">Multi-pass membrane protein</topology>
    </subcellularLocation>
</comment>
<dbReference type="InterPro" id="IPR050250">
    <property type="entry name" value="Macrolide_Exporter_MacB"/>
</dbReference>